<dbReference type="SUPFAM" id="SSF50952">
    <property type="entry name" value="Soluble quinoprotein glucose dehydrogenase"/>
    <property type="match status" value="1"/>
</dbReference>
<dbReference type="PANTHER" id="PTHR19328">
    <property type="entry name" value="HEDGEHOG-INTERACTING PROTEIN"/>
    <property type="match status" value="1"/>
</dbReference>
<dbReference type="InterPro" id="IPR011041">
    <property type="entry name" value="Quinoprot_gluc/sorb_DH_b-prop"/>
</dbReference>
<evidence type="ECO:0000313" key="4">
    <source>
        <dbReference type="Proteomes" id="UP000218767"/>
    </source>
</evidence>
<feature type="chain" id="PRO_5012765891" description="Glucose/Sorbosone dehydrogenase domain-containing protein" evidence="1">
    <location>
        <begin position="24"/>
        <end position="389"/>
    </location>
</feature>
<dbReference type="InterPro" id="IPR012938">
    <property type="entry name" value="Glc/Sorbosone_DH"/>
</dbReference>
<feature type="signal peptide" evidence="1">
    <location>
        <begin position="1"/>
        <end position="23"/>
    </location>
</feature>
<dbReference type="PANTHER" id="PTHR19328:SF75">
    <property type="entry name" value="ALDOSE SUGAR DEHYDROGENASE YLII"/>
    <property type="match status" value="1"/>
</dbReference>
<gene>
    <name evidence="3" type="ORF">COB20_08365</name>
</gene>
<dbReference type="Pfam" id="PF07995">
    <property type="entry name" value="GSDH"/>
    <property type="match status" value="1"/>
</dbReference>
<evidence type="ECO:0000259" key="2">
    <source>
        <dbReference type="Pfam" id="PF07995"/>
    </source>
</evidence>
<dbReference type="EMBL" id="NVUL01000046">
    <property type="protein sequence ID" value="PCI77363.1"/>
    <property type="molecule type" value="Genomic_DNA"/>
</dbReference>
<evidence type="ECO:0000256" key="1">
    <source>
        <dbReference type="SAM" id="SignalP"/>
    </source>
</evidence>
<feature type="domain" description="Glucose/Sorbosone dehydrogenase" evidence="2">
    <location>
        <begin position="45"/>
        <end position="378"/>
    </location>
</feature>
<reference evidence="4" key="1">
    <citation type="submission" date="2017-08" db="EMBL/GenBank/DDBJ databases">
        <title>A dynamic microbial community with high functional redundancy inhabits the cold, oxic subseafloor aquifer.</title>
        <authorList>
            <person name="Tully B.J."/>
            <person name="Wheat C.G."/>
            <person name="Glazer B.T."/>
            <person name="Huber J.A."/>
        </authorList>
    </citation>
    <scope>NUCLEOTIDE SEQUENCE [LARGE SCALE GENOMIC DNA]</scope>
</reference>
<sequence length="389" mass="42539">MFRNLLKLAGTAVLATAAAGVNAQSDVYHAANHDYKVVAVADDLVQPWSMAWLPGGDMLITEKPGRLRVVRDGRLLPEAVPGVPDVFYEGQGGLFDVLPHPNFNDNRWVYLTYSKETEGSSATAIARGRFENDRLTNVVEIFEAQARGFGHYGGKIVFDNDGYMFLTLGDRMAPPVGDEAALRAHPAQDRSNHQGVVVRLNDDGTVPDDNPFVGQSGILPEIWSYGHRSPQGLAIHPETGDLWESEHGPQGGDEINRIEPGNNYGWPVVGRGANYGAFGRPIHIGISEEGMVQPAQFWVPSIATSGLMVYSGDKFPMWYGNIFSGSLAGEQLARLQLSDDYSRVVVEETLVYDIGRIRDVRQGPDGYIYLAVSDRNGDPTSVVRLEPAD</sequence>
<dbReference type="AlphaFoldDB" id="A0A2A4X434"/>
<organism evidence="3 4">
    <name type="scientific">SAR86 cluster bacterium</name>
    <dbReference type="NCBI Taxonomy" id="2030880"/>
    <lineage>
        <taxon>Bacteria</taxon>
        <taxon>Pseudomonadati</taxon>
        <taxon>Pseudomonadota</taxon>
        <taxon>Gammaproteobacteria</taxon>
        <taxon>SAR86 cluster</taxon>
    </lineage>
</organism>
<name>A0A2A4X434_9GAMM</name>
<accession>A0A2A4X434</accession>
<evidence type="ECO:0000313" key="3">
    <source>
        <dbReference type="EMBL" id="PCI77363.1"/>
    </source>
</evidence>
<dbReference type="Gene3D" id="2.120.10.30">
    <property type="entry name" value="TolB, C-terminal domain"/>
    <property type="match status" value="1"/>
</dbReference>
<comment type="caution">
    <text evidence="3">The sequence shown here is derived from an EMBL/GenBank/DDBJ whole genome shotgun (WGS) entry which is preliminary data.</text>
</comment>
<keyword evidence="1" id="KW-0732">Signal</keyword>
<protein>
    <recommendedName>
        <fullName evidence="2">Glucose/Sorbosone dehydrogenase domain-containing protein</fullName>
    </recommendedName>
</protein>
<proteinExistence type="predicted"/>
<dbReference type="Proteomes" id="UP000218767">
    <property type="component" value="Unassembled WGS sequence"/>
</dbReference>
<dbReference type="InterPro" id="IPR011042">
    <property type="entry name" value="6-blade_b-propeller_TolB-like"/>
</dbReference>